<dbReference type="PANTHER" id="PTHR13767">
    <property type="entry name" value="TRNA-PSEUDOURIDINE SYNTHASE"/>
    <property type="match status" value="1"/>
</dbReference>
<name>H3KGD2_9BURK</name>
<dbReference type="InterPro" id="IPR015240">
    <property type="entry name" value="tRNA_sdUridine_synth_fam1_C"/>
</dbReference>
<feature type="domain" description="tRNA pseudouridine synthase II TruB subfamily 1 C-terminal" evidence="7">
    <location>
        <begin position="267"/>
        <end position="325"/>
    </location>
</feature>
<reference evidence="9 10" key="1">
    <citation type="submission" date="2011-11" db="EMBL/GenBank/DDBJ databases">
        <authorList>
            <person name="Weinstock G."/>
            <person name="Sodergren E."/>
            <person name="Clifton S."/>
            <person name="Fulton L."/>
            <person name="Fulton B."/>
            <person name="Courtney L."/>
            <person name="Fronick C."/>
            <person name="Harrison M."/>
            <person name="Strong C."/>
            <person name="Farmer C."/>
            <person name="Delahaunty K."/>
            <person name="Markovic C."/>
            <person name="Hall O."/>
            <person name="Minx P."/>
            <person name="Tomlinson C."/>
            <person name="Mitreva M."/>
            <person name="Hou S."/>
            <person name="Chen J."/>
            <person name="Wollam A."/>
            <person name="Pepin K.H."/>
            <person name="Johnson M."/>
            <person name="Bhonagiri V."/>
            <person name="Zhang X."/>
            <person name="Suruliraj S."/>
            <person name="Warren W."/>
            <person name="Chinwalla A."/>
            <person name="Mardis E.R."/>
            <person name="Wilson R.K."/>
        </authorList>
    </citation>
    <scope>NUCLEOTIDE SEQUENCE [LARGE SCALE GENOMIC DNA]</scope>
    <source>
        <strain evidence="9 10">YIT 11816</strain>
    </source>
</reference>
<dbReference type="PANTHER" id="PTHR13767:SF2">
    <property type="entry name" value="PSEUDOURIDYLATE SYNTHASE TRUB1"/>
    <property type="match status" value="1"/>
</dbReference>
<gene>
    <name evidence="5" type="primary">truB</name>
    <name evidence="9" type="ORF">HMPREF9440_01812</name>
</gene>
<feature type="domain" description="tRNA pseudouridylate synthase B C-terminal" evidence="8">
    <location>
        <begin position="180"/>
        <end position="261"/>
    </location>
</feature>
<dbReference type="InterPro" id="IPR014780">
    <property type="entry name" value="tRNA_psdUridine_synth_TruB"/>
</dbReference>
<feature type="active site" description="Nucleophile" evidence="5">
    <location>
        <position position="47"/>
    </location>
</feature>
<keyword evidence="10" id="KW-1185">Reference proteome</keyword>
<comment type="function">
    <text evidence="5">Responsible for synthesis of pseudouridine from uracil-55 in the psi GC loop of transfer RNAs.</text>
</comment>
<dbReference type="Gene3D" id="3.30.2350.10">
    <property type="entry name" value="Pseudouridine synthase"/>
    <property type="match status" value="1"/>
</dbReference>
<feature type="domain" description="Pseudouridine synthase II N-terminal" evidence="6">
    <location>
        <begin position="32"/>
        <end position="179"/>
    </location>
</feature>
<evidence type="ECO:0000259" key="8">
    <source>
        <dbReference type="Pfam" id="PF16198"/>
    </source>
</evidence>
<sequence>MARRPKGDAVDGVMLLDKPVGMSSNHALQRVRRMVNAAKAGHTGTLDPAASGLLPLCFGNATKFSADLLHAVKGYTARVKLGEATDTGDAEGDVIETSAAPVTEEALLEAARSFLGDILQVPPMYSALKRNGECLYDIARRGEVVERQPRPVTIHELTIRDFDGTSFTMDCLVSKGTYIRVLAEDIGRKLGSCAHLTALRRTRVGELTLDAAVTMEALETIARSCEAAGEAEDQTEAQKEACRAASLAALRAKLTPSDALLSTLERIDLATADAARFMNGQRIRLAPPSGEGPTTENRVRVYDADGGLLGTAQLTDGLLAPERLIAH</sequence>
<dbReference type="HOGENOM" id="CLU_032087_0_3_4"/>
<dbReference type="OrthoDB" id="9802309at2"/>
<dbReference type="InterPro" id="IPR002501">
    <property type="entry name" value="PsdUridine_synth_N"/>
</dbReference>
<evidence type="ECO:0000259" key="7">
    <source>
        <dbReference type="Pfam" id="PF09157"/>
    </source>
</evidence>
<evidence type="ECO:0000256" key="2">
    <source>
        <dbReference type="ARBA" id="ARBA00005642"/>
    </source>
</evidence>
<dbReference type="Proteomes" id="UP000004956">
    <property type="component" value="Unassembled WGS sequence"/>
</dbReference>
<keyword evidence="3 5" id="KW-0819">tRNA processing</keyword>
<proteinExistence type="inferred from homology"/>
<evidence type="ECO:0000256" key="4">
    <source>
        <dbReference type="ARBA" id="ARBA00023235"/>
    </source>
</evidence>
<dbReference type="NCBIfam" id="TIGR00431">
    <property type="entry name" value="TruB"/>
    <property type="match status" value="1"/>
</dbReference>
<dbReference type="Pfam" id="PF16198">
    <property type="entry name" value="TruB_C_2"/>
    <property type="match status" value="1"/>
</dbReference>
<accession>H3KGD2</accession>
<dbReference type="AlphaFoldDB" id="H3KGD2"/>
<evidence type="ECO:0000259" key="6">
    <source>
        <dbReference type="Pfam" id="PF01509"/>
    </source>
</evidence>
<dbReference type="EMBL" id="AFBQ01000272">
    <property type="protein sequence ID" value="EHY30830.1"/>
    <property type="molecule type" value="Genomic_DNA"/>
</dbReference>
<dbReference type="Pfam" id="PF09157">
    <property type="entry name" value="TruB-C_2"/>
    <property type="match status" value="1"/>
</dbReference>
<dbReference type="InterPro" id="IPR020103">
    <property type="entry name" value="PsdUridine_synth_cat_dom_sf"/>
</dbReference>
<comment type="caution">
    <text evidence="9">The sequence shown here is derived from an EMBL/GenBank/DDBJ whole genome shotgun (WGS) entry which is preliminary data.</text>
</comment>
<dbReference type="SUPFAM" id="SSF55120">
    <property type="entry name" value="Pseudouridine synthase"/>
    <property type="match status" value="1"/>
</dbReference>
<dbReference type="RefSeq" id="WP_008542931.1">
    <property type="nucleotide sequence ID" value="NZ_JH604995.1"/>
</dbReference>
<comment type="catalytic activity">
    <reaction evidence="1 5">
        <text>uridine(55) in tRNA = pseudouridine(55) in tRNA</text>
        <dbReference type="Rhea" id="RHEA:42532"/>
        <dbReference type="Rhea" id="RHEA-COMP:10101"/>
        <dbReference type="Rhea" id="RHEA-COMP:10102"/>
        <dbReference type="ChEBI" id="CHEBI:65314"/>
        <dbReference type="ChEBI" id="CHEBI:65315"/>
        <dbReference type="EC" id="5.4.99.25"/>
    </reaction>
</comment>
<dbReference type="CDD" id="cd02573">
    <property type="entry name" value="PseudoU_synth_EcTruB"/>
    <property type="match status" value="1"/>
</dbReference>
<evidence type="ECO:0000256" key="5">
    <source>
        <dbReference type="HAMAP-Rule" id="MF_01080"/>
    </source>
</evidence>
<evidence type="ECO:0000256" key="3">
    <source>
        <dbReference type="ARBA" id="ARBA00022694"/>
    </source>
</evidence>
<dbReference type="InterPro" id="IPR032819">
    <property type="entry name" value="TruB_C"/>
</dbReference>
<dbReference type="CDD" id="cd21152">
    <property type="entry name" value="PUA_TruB_bacterial"/>
    <property type="match status" value="1"/>
</dbReference>
<dbReference type="GO" id="GO:0003723">
    <property type="term" value="F:RNA binding"/>
    <property type="evidence" value="ECO:0007669"/>
    <property type="project" value="InterPro"/>
</dbReference>
<dbReference type="STRING" id="762967.HMPREF9440_01812"/>
<organism evidence="9 10">
    <name type="scientific">Sutterella parvirubra YIT 11816</name>
    <dbReference type="NCBI Taxonomy" id="762967"/>
    <lineage>
        <taxon>Bacteria</taxon>
        <taxon>Pseudomonadati</taxon>
        <taxon>Pseudomonadota</taxon>
        <taxon>Betaproteobacteria</taxon>
        <taxon>Burkholderiales</taxon>
        <taxon>Sutterellaceae</taxon>
        <taxon>Sutterella</taxon>
    </lineage>
</organism>
<dbReference type="HAMAP" id="MF_01080">
    <property type="entry name" value="TruB_bact"/>
    <property type="match status" value="1"/>
</dbReference>
<dbReference type="GO" id="GO:0160148">
    <property type="term" value="F:tRNA pseudouridine(55) synthase activity"/>
    <property type="evidence" value="ECO:0007669"/>
    <property type="project" value="UniProtKB-EC"/>
</dbReference>
<dbReference type="Gene3D" id="2.30.130.10">
    <property type="entry name" value="PUA domain"/>
    <property type="match status" value="1"/>
</dbReference>
<dbReference type="Pfam" id="PF01509">
    <property type="entry name" value="TruB_N"/>
    <property type="match status" value="1"/>
</dbReference>
<dbReference type="GO" id="GO:0031119">
    <property type="term" value="P:tRNA pseudouridine synthesis"/>
    <property type="evidence" value="ECO:0007669"/>
    <property type="project" value="UniProtKB-UniRule"/>
</dbReference>
<dbReference type="EC" id="5.4.99.25" evidence="5"/>
<evidence type="ECO:0000313" key="9">
    <source>
        <dbReference type="EMBL" id="EHY30830.1"/>
    </source>
</evidence>
<comment type="similarity">
    <text evidence="2 5">Belongs to the pseudouridine synthase TruB family. Type 1 subfamily.</text>
</comment>
<dbReference type="InterPro" id="IPR036974">
    <property type="entry name" value="PUA_sf"/>
</dbReference>
<protein>
    <recommendedName>
        <fullName evidence="5">tRNA pseudouridine synthase B</fullName>
        <ecNumber evidence="5">5.4.99.25</ecNumber>
    </recommendedName>
    <alternativeName>
        <fullName evidence="5">tRNA pseudouridine(55) synthase</fullName>
        <shortName evidence="5">Psi55 synthase</shortName>
    </alternativeName>
    <alternativeName>
        <fullName evidence="5">tRNA pseudouridylate synthase</fullName>
    </alternativeName>
    <alternativeName>
        <fullName evidence="5">tRNA-uridine isomerase</fullName>
    </alternativeName>
</protein>
<evidence type="ECO:0000256" key="1">
    <source>
        <dbReference type="ARBA" id="ARBA00000385"/>
    </source>
</evidence>
<keyword evidence="4 5" id="KW-0413">Isomerase</keyword>
<dbReference type="PATRIC" id="fig|762967.3.peg.1424"/>
<evidence type="ECO:0000313" key="10">
    <source>
        <dbReference type="Proteomes" id="UP000004956"/>
    </source>
</evidence>
<dbReference type="GO" id="GO:1990481">
    <property type="term" value="P:mRNA pseudouridine synthesis"/>
    <property type="evidence" value="ECO:0007669"/>
    <property type="project" value="TreeGrafter"/>
</dbReference>